<feature type="transmembrane region" description="Helical" evidence="1">
    <location>
        <begin position="269"/>
        <end position="295"/>
    </location>
</feature>
<feature type="transmembrane region" description="Helical" evidence="1">
    <location>
        <begin position="150"/>
        <end position="170"/>
    </location>
</feature>
<evidence type="ECO:0000313" key="3">
    <source>
        <dbReference type="Proteomes" id="UP000215224"/>
    </source>
</evidence>
<keyword evidence="1" id="KW-0472">Membrane</keyword>
<dbReference type="STRING" id="1314751.GCA_001591425_01519"/>
<proteinExistence type="predicted"/>
<evidence type="ECO:0000256" key="1">
    <source>
        <dbReference type="SAM" id="Phobius"/>
    </source>
</evidence>
<feature type="transmembrane region" description="Helical" evidence="1">
    <location>
        <begin position="72"/>
        <end position="91"/>
    </location>
</feature>
<dbReference type="Pfam" id="PF13346">
    <property type="entry name" value="ABC2_membrane_5"/>
    <property type="match status" value="1"/>
</dbReference>
<dbReference type="InterPro" id="IPR025699">
    <property type="entry name" value="ABC2_memb-like"/>
</dbReference>
<feature type="transmembrane region" description="Helical" evidence="1">
    <location>
        <begin position="489"/>
        <end position="509"/>
    </location>
</feature>
<dbReference type="KEGG" id="bcoh:BC6307_10370"/>
<feature type="transmembrane region" description="Helical" evidence="1">
    <location>
        <begin position="182"/>
        <end position="199"/>
    </location>
</feature>
<feature type="transmembrane region" description="Helical" evidence="1">
    <location>
        <begin position="112"/>
        <end position="138"/>
    </location>
</feature>
<organism evidence="2 3">
    <name type="scientific">Sutcliffiella cohnii</name>
    <dbReference type="NCBI Taxonomy" id="33932"/>
    <lineage>
        <taxon>Bacteria</taxon>
        <taxon>Bacillati</taxon>
        <taxon>Bacillota</taxon>
        <taxon>Bacilli</taxon>
        <taxon>Bacillales</taxon>
        <taxon>Bacillaceae</taxon>
        <taxon>Sutcliffiella</taxon>
    </lineage>
</organism>
<accession>A0A223KXX2</accession>
<keyword evidence="1" id="KW-1133">Transmembrane helix</keyword>
<protein>
    <submittedName>
        <fullName evidence="2">ABC transporter permease</fullName>
    </submittedName>
</protein>
<gene>
    <name evidence="2" type="ORF">BC6307_10370</name>
</gene>
<feature type="transmembrane region" description="Helical" evidence="1">
    <location>
        <begin position="229"/>
        <end position="248"/>
    </location>
</feature>
<dbReference type="EMBL" id="CP018866">
    <property type="protein sequence ID" value="AST94309.1"/>
    <property type="molecule type" value="Genomic_DNA"/>
</dbReference>
<keyword evidence="1" id="KW-0812">Transmembrane</keyword>
<sequence length="519" mass="57346">MLKRNRYRMVIWILSFLLISIATAGSFEGLYKSDVERQAIAETMKNPAMIAMVGPGYGLDNYTTGAMMAHQMLLFTAIVVAIMSILFVTSLTRSEEEDGQLELLRSLPVGRLANLLATFKLMIILNCLLAIIIGVGLTSLNISSMDAQGSFLYGASLGATGLIFSAITALMAQLSQTSRGTLTLSFMLLGFGYLIRAIGDVSNSLLSNVSPLGWILSTEVYVQNNWTPIFWTILLAVLLSLISLYLQAIRDVGSSFLRTKSGKKNASPLLLSTLGLAFTLQRTSIIAWSIAMLLLGLSYGSVFGDLENFFGSNEMLSEMLAPIEGLSLTEQFLTMLMCIISLICTVPPVMFFLKLKGEEKKNRIDHLLSKAVSRNQLLFSYVFISILSSVMLLLLSILGLFFASSLVMEEPIQIVVLLKSGMVYLPSVWLMISITIFIYGFKPQLTAVIWIYLGYSFFVVYLGGLLQLPEWMSMLSPFGHIPQFPVENIHIAPLMTLFLISLIVTFFGARAFRIRDISV</sequence>
<dbReference type="AlphaFoldDB" id="A0A223KXX2"/>
<feature type="transmembrane region" description="Helical" evidence="1">
    <location>
        <begin position="423"/>
        <end position="441"/>
    </location>
</feature>
<keyword evidence="3" id="KW-1185">Reference proteome</keyword>
<name>A0A223KXX2_9BACI</name>
<reference evidence="2 3" key="1">
    <citation type="submission" date="2016-12" db="EMBL/GenBank/DDBJ databases">
        <title>The whole genome sequencing and assembly of Bacillus cohnii DSM 6307T strain.</title>
        <authorList>
            <person name="Lee Y.-J."/>
            <person name="Yi H."/>
            <person name="Bahn Y.-S."/>
            <person name="Kim J.F."/>
            <person name="Lee D.-W."/>
        </authorList>
    </citation>
    <scope>NUCLEOTIDE SEQUENCE [LARGE SCALE GENOMIC DNA]</scope>
    <source>
        <strain evidence="2 3">DSM 6307</strain>
    </source>
</reference>
<dbReference type="Proteomes" id="UP000215224">
    <property type="component" value="Chromosome"/>
</dbReference>
<feature type="transmembrane region" description="Helical" evidence="1">
    <location>
        <begin position="378"/>
        <end position="403"/>
    </location>
</feature>
<feature type="transmembrane region" description="Helical" evidence="1">
    <location>
        <begin position="448"/>
        <end position="469"/>
    </location>
</feature>
<feature type="transmembrane region" description="Helical" evidence="1">
    <location>
        <begin position="332"/>
        <end position="353"/>
    </location>
</feature>
<evidence type="ECO:0000313" key="2">
    <source>
        <dbReference type="EMBL" id="AST94309.1"/>
    </source>
</evidence>